<dbReference type="Proteomes" id="UP000193689">
    <property type="component" value="Unassembled WGS sequence"/>
</dbReference>
<evidence type="ECO:0000313" key="8">
    <source>
        <dbReference type="Proteomes" id="UP000193689"/>
    </source>
</evidence>
<reference evidence="7 8" key="1">
    <citation type="submission" date="2016-07" db="EMBL/GenBank/DDBJ databases">
        <title>Pervasive Adenine N6-methylation of Active Genes in Fungi.</title>
        <authorList>
            <consortium name="DOE Joint Genome Institute"/>
            <person name="Mondo S.J."/>
            <person name="Dannebaum R.O."/>
            <person name="Kuo R.C."/>
            <person name="Labutti K."/>
            <person name="Haridas S."/>
            <person name="Kuo A."/>
            <person name="Salamov A."/>
            <person name="Ahrendt S.R."/>
            <person name="Lipzen A."/>
            <person name="Sullivan W."/>
            <person name="Andreopoulos W.B."/>
            <person name="Clum A."/>
            <person name="Lindquist E."/>
            <person name="Daum C."/>
            <person name="Ramamoorthy G.K."/>
            <person name="Gryganskyi A."/>
            <person name="Culley D."/>
            <person name="Magnuson J.K."/>
            <person name="James T.Y."/>
            <person name="O'Malley M.A."/>
            <person name="Stajich J.E."/>
            <person name="Spatafora J.W."/>
            <person name="Visel A."/>
            <person name="Grigoriev I.V."/>
        </authorList>
    </citation>
    <scope>NUCLEOTIDE SEQUENCE [LARGE SCALE GENOMIC DNA]</scope>
    <source>
        <strain evidence="7 8">CBS 129021</strain>
    </source>
</reference>
<keyword evidence="3" id="KW-1133">Transmembrane helix</keyword>
<dbReference type="InterPro" id="IPR043136">
    <property type="entry name" value="B30.2/SPRY_sf"/>
</dbReference>
<feature type="compositionally biased region" description="Polar residues" evidence="5">
    <location>
        <begin position="19"/>
        <end position="29"/>
    </location>
</feature>
<dbReference type="InParanoid" id="A0A1Y2D9E8"/>
<comment type="subcellular location">
    <subcellularLocation>
        <location evidence="1">Membrane</location>
    </subcellularLocation>
</comment>
<dbReference type="InterPro" id="IPR035780">
    <property type="entry name" value="SPRY_Ssh4-like"/>
</dbReference>
<dbReference type="InterPro" id="IPR050618">
    <property type="entry name" value="Ubq-SigPath_Reg"/>
</dbReference>
<dbReference type="Gene3D" id="2.60.120.920">
    <property type="match status" value="1"/>
</dbReference>
<evidence type="ECO:0000256" key="3">
    <source>
        <dbReference type="ARBA" id="ARBA00022989"/>
    </source>
</evidence>
<dbReference type="PANTHER" id="PTHR12864">
    <property type="entry name" value="RAN BINDING PROTEIN 9-RELATED"/>
    <property type="match status" value="1"/>
</dbReference>
<proteinExistence type="predicted"/>
<feature type="domain" description="SPRY" evidence="6">
    <location>
        <begin position="208"/>
        <end position="303"/>
    </location>
</feature>
<dbReference type="InterPro" id="IPR003877">
    <property type="entry name" value="SPRY_dom"/>
</dbReference>
<dbReference type="AlphaFoldDB" id="A0A1Y2D9E8"/>
<evidence type="ECO:0000259" key="6">
    <source>
        <dbReference type="Pfam" id="PF00622"/>
    </source>
</evidence>
<evidence type="ECO:0000256" key="5">
    <source>
        <dbReference type="SAM" id="MobiDB-lite"/>
    </source>
</evidence>
<dbReference type="RefSeq" id="XP_040709841.1">
    <property type="nucleotide sequence ID" value="XM_040864584.1"/>
</dbReference>
<keyword evidence="2" id="KW-0812">Transmembrane</keyword>
<comment type="caution">
    <text evidence="7">The sequence shown here is derived from an EMBL/GenBank/DDBJ whole genome shotgun (WGS) entry which is preliminary data.</text>
</comment>
<dbReference type="Pfam" id="PF00622">
    <property type="entry name" value="SPRY"/>
    <property type="match status" value="1"/>
</dbReference>
<dbReference type="GO" id="GO:0016020">
    <property type="term" value="C:membrane"/>
    <property type="evidence" value="ECO:0007669"/>
    <property type="project" value="UniProtKB-SubCell"/>
</dbReference>
<dbReference type="EMBL" id="MCFJ01000025">
    <property type="protein sequence ID" value="ORY55889.1"/>
    <property type="molecule type" value="Genomic_DNA"/>
</dbReference>
<evidence type="ECO:0000256" key="2">
    <source>
        <dbReference type="ARBA" id="ARBA00022692"/>
    </source>
</evidence>
<protein>
    <recommendedName>
        <fullName evidence="6">SPRY domain-containing protein</fullName>
    </recommendedName>
</protein>
<sequence length="357" mass="38654">MCFTSSDKTNEPLPKPAQIPQQPHTSSLPPSKAKMPSSDYAPPPGPPPAKLAADDYAPPPGPPPSKGCDDFAPPPGPPPAQSSKPHDWEVAVPDTALLPPPPAFFSGYERSPTNNATEEEANAGEGWCAQYPLYEPMTLAPQAINAIAGGNITLYKPDTFNGELRLLQTGVYQAKSKSGTRDTCLSTQLPLYNVAVHSPLTTGRKKTIYFEVNLLPDSRQEISLALGFTAPPYPTFRLPGWHRGSVGVHGDDGHKYVNDLWGGKAFTQPFQRKTTVGLGMDFAPGTGGGISVDVFFTQNGNETGRWNLHEESDREQDRPVTGLEGFHDLCAVVGVFDKVAFEVVFRPDLWVWKGYQG</sequence>
<dbReference type="OrthoDB" id="25503at2759"/>
<dbReference type="STRING" id="1141098.A0A1Y2D9E8"/>
<gene>
    <name evidence="7" type="ORF">BCR38DRAFT_490894</name>
</gene>
<name>A0A1Y2D9E8_9PEZI</name>
<evidence type="ECO:0000256" key="1">
    <source>
        <dbReference type="ARBA" id="ARBA00004370"/>
    </source>
</evidence>
<evidence type="ECO:0000313" key="7">
    <source>
        <dbReference type="EMBL" id="ORY55889.1"/>
    </source>
</evidence>
<feature type="region of interest" description="Disordered" evidence="5">
    <location>
        <begin position="1"/>
        <end position="121"/>
    </location>
</feature>
<organism evidence="7 8">
    <name type="scientific">Pseudomassariella vexata</name>
    <dbReference type="NCBI Taxonomy" id="1141098"/>
    <lineage>
        <taxon>Eukaryota</taxon>
        <taxon>Fungi</taxon>
        <taxon>Dikarya</taxon>
        <taxon>Ascomycota</taxon>
        <taxon>Pezizomycotina</taxon>
        <taxon>Sordariomycetes</taxon>
        <taxon>Xylariomycetidae</taxon>
        <taxon>Amphisphaeriales</taxon>
        <taxon>Pseudomassariaceae</taxon>
        <taxon>Pseudomassariella</taxon>
    </lineage>
</organism>
<evidence type="ECO:0000256" key="4">
    <source>
        <dbReference type="ARBA" id="ARBA00023136"/>
    </source>
</evidence>
<accession>A0A1Y2D9E8</accession>
<dbReference type="GeneID" id="63780796"/>
<keyword evidence="8" id="KW-1185">Reference proteome</keyword>
<dbReference type="CDD" id="cd12910">
    <property type="entry name" value="SPRY_SSH4_like"/>
    <property type="match status" value="1"/>
</dbReference>
<keyword evidence="4" id="KW-0472">Membrane</keyword>